<feature type="domain" description="3-dehydroquinate synthase C-terminal" evidence="1">
    <location>
        <begin position="1"/>
        <end position="72"/>
    </location>
</feature>
<organism evidence="2 3">
    <name type="scientific">Methanobrevibacter arboriphilus</name>
    <dbReference type="NCBI Taxonomy" id="39441"/>
    <lineage>
        <taxon>Archaea</taxon>
        <taxon>Methanobacteriati</taxon>
        <taxon>Methanobacteriota</taxon>
        <taxon>Methanomada group</taxon>
        <taxon>Methanobacteria</taxon>
        <taxon>Methanobacteriales</taxon>
        <taxon>Methanobacteriaceae</taxon>
        <taxon>Methanobrevibacter</taxon>
    </lineage>
</organism>
<evidence type="ECO:0000259" key="1">
    <source>
        <dbReference type="Pfam" id="PF26558"/>
    </source>
</evidence>
<dbReference type="AlphaFoldDB" id="A0A843AIE3"/>
<evidence type="ECO:0000313" key="2">
    <source>
        <dbReference type="EMBL" id="MBF4469653.1"/>
    </source>
</evidence>
<evidence type="ECO:0000313" key="3">
    <source>
        <dbReference type="Proteomes" id="UP000658733"/>
    </source>
</evidence>
<dbReference type="GO" id="GO:0016491">
    <property type="term" value="F:oxidoreductase activity"/>
    <property type="evidence" value="ECO:0007669"/>
    <property type="project" value="InterPro"/>
</dbReference>
<sequence>KIEKRPLILIEAEFDEIKIKSLLQNAETIRLVNDKNEAISVSNIQVGDKLKVFIDQGARHFGMSIEENIIEK</sequence>
<feature type="non-terminal residue" evidence="2">
    <location>
        <position position="1"/>
    </location>
</feature>
<dbReference type="Proteomes" id="UP000658733">
    <property type="component" value="Unassembled WGS sequence"/>
</dbReference>
<proteinExistence type="predicted"/>
<dbReference type="GO" id="GO:0003856">
    <property type="term" value="F:3-dehydroquinate synthase activity"/>
    <property type="evidence" value="ECO:0007669"/>
    <property type="project" value="UniProtKB-EC"/>
</dbReference>
<keyword evidence="2" id="KW-0456">Lyase</keyword>
<accession>A0A843AIE3</accession>
<dbReference type="Pfam" id="PF26558">
    <property type="entry name" value="DHQS_2nd"/>
    <property type="match status" value="1"/>
</dbReference>
<dbReference type="InterPro" id="IPR056179">
    <property type="entry name" value="DHQS_C"/>
</dbReference>
<dbReference type="GO" id="GO:0009073">
    <property type="term" value="P:aromatic amino acid family biosynthetic process"/>
    <property type="evidence" value="ECO:0007669"/>
    <property type="project" value="InterPro"/>
</dbReference>
<gene>
    <name evidence="2" type="ORF">ISP01_09640</name>
</gene>
<dbReference type="RefSeq" id="WP_278524275.1">
    <property type="nucleotide sequence ID" value="NZ_JADIIN010000076.1"/>
</dbReference>
<name>A0A843AIE3_METAZ</name>
<reference evidence="2" key="1">
    <citation type="submission" date="2020-10" db="EMBL/GenBank/DDBJ databases">
        <title>Dehalococcoides mccartyi of a TCE/Cr reducing biochatode.</title>
        <authorList>
            <person name="Matturro B."/>
        </authorList>
    </citation>
    <scope>NUCLEOTIDE SEQUENCE</scope>
    <source>
        <strain evidence="2">Bin4</strain>
    </source>
</reference>
<dbReference type="EMBL" id="JADIIN010000076">
    <property type="protein sequence ID" value="MBF4469653.1"/>
    <property type="molecule type" value="Genomic_DNA"/>
</dbReference>
<dbReference type="EC" id="4.2.3.4" evidence="2"/>
<comment type="caution">
    <text evidence="2">The sequence shown here is derived from an EMBL/GenBank/DDBJ whole genome shotgun (WGS) entry which is preliminary data.</text>
</comment>
<protein>
    <submittedName>
        <fullName evidence="2">3-dehydroquinate synthase II</fullName>
        <ecNumber evidence="2">4.2.3.4</ecNumber>
    </submittedName>
</protein>